<proteinExistence type="predicted"/>
<protein>
    <submittedName>
        <fullName evidence="11">PD-(D/E)XK nuclease family protein</fullName>
    </submittedName>
</protein>
<dbReference type="InterPro" id="IPR038726">
    <property type="entry name" value="PDDEXK_AddAB-type"/>
</dbReference>
<dbReference type="EMBL" id="DRQG01000018">
    <property type="protein sequence ID" value="HGY54394.1"/>
    <property type="molecule type" value="Genomic_DNA"/>
</dbReference>
<keyword evidence="6" id="KW-0269">Exonuclease</keyword>
<dbReference type="GO" id="GO:0006281">
    <property type="term" value="P:DNA repair"/>
    <property type="evidence" value="ECO:0007669"/>
    <property type="project" value="UniProtKB-KW"/>
</dbReference>
<evidence type="ECO:0000256" key="2">
    <source>
        <dbReference type="ARBA" id="ARBA00022741"/>
    </source>
</evidence>
<evidence type="ECO:0000256" key="9">
    <source>
        <dbReference type="ARBA" id="ARBA00023204"/>
    </source>
</evidence>
<keyword evidence="5" id="KW-0347">Helicase</keyword>
<keyword evidence="1" id="KW-0540">Nuclease</keyword>
<dbReference type="SUPFAM" id="SSF52980">
    <property type="entry name" value="Restriction endonuclease-like"/>
    <property type="match status" value="1"/>
</dbReference>
<dbReference type="PANTHER" id="PTHR30591">
    <property type="entry name" value="RECBCD ENZYME SUBUNIT RECC"/>
    <property type="match status" value="1"/>
</dbReference>
<dbReference type="GO" id="GO:0003677">
    <property type="term" value="F:DNA binding"/>
    <property type="evidence" value="ECO:0007669"/>
    <property type="project" value="UniProtKB-KW"/>
</dbReference>
<organism evidence="11">
    <name type="scientific">Caldithrix abyssi</name>
    <dbReference type="NCBI Taxonomy" id="187145"/>
    <lineage>
        <taxon>Bacteria</taxon>
        <taxon>Pseudomonadati</taxon>
        <taxon>Calditrichota</taxon>
        <taxon>Calditrichia</taxon>
        <taxon>Calditrichales</taxon>
        <taxon>Calditrichaceae</taxon>
        <taxon>Caldithrix</taxon>
    </lineage>
</organism>
<evidence type="ECO:0000256" key="3">
    <source>
        <dbReference type="ARBA" id="ARBA00022763"/>
    </source>
</evidence>
<dbReference type="Gene3D" id="3.40.50.300">
    <property type="entry name" value="P-loop containing nucleotide triphosphate hydrolases"/>
    <property type="match status" value="1"/>
</dbReference>
<evidence type="ECO:0000313" key="11">
    <source>
        <dbReference type="EMBL" id="HGY54394.1"/>
    </source>
</evidence>
<reference evidence="11" key="1">
    <citation type="journal article" date="2020" name="mSystems">
        <title>Genome- and Community-Level Interaction Insights into Carbon Utilization and Element Cycling Functions of Hydrothermarchaeota in Hydrothermal Sediment.</title>
        <authorList>
            <person name="Zhou Z."/>
            <person name="Liu Y."/>
            <person name="Xu W."/>
            <person name="Pan J."/>
            <person name="Luo Z.H."/>
            <person name="Li M."/>
        </authorList>
    </citation>
    <scope>NUCLEOTIDE SEQUENCE [LARGE SCALE GENOMIC DNA]</scope>
    <source>
        <strain evidence="11">HyVt-577</strain>
    </source>
</reference>
<keyword evidence="8" id="KW-0238">DNA-binding</keyword>
<gene>
    <name evidence="11" type="ORF">ENK44_01705</name>
</gene>
<dbReference type="Gene3D" id="3.90.320.10">
    <property type="match status" value="1"/>
</dbReference>
<feature type="non-terminal residue" evidence="11">
    <location>
        <position position="1"/>
    </location>
</feature>
<dbReference type="AlphaFoldDB" id="A0A7V4WTM1"/>
<dbReference type="GO" id="GO:0004527">
    <property type="term" value="F:exonuclease activity"/>
    <property type="evidence" value="ECO:0007669"/>
    <property type="project" value="UniProtKB-KW"/>
</dbReference>
<keyword evidence="9" id="KW-0234">DNA repair</keyword>
<dbReference type="PANTHER" id="PTHR30591:SF1">
    <property type="entry name" value="RECBCD ENZYME SUBUNIT RECC"/>
    <property type="match status" value="1"/>
</dbReference>
<dbReference type="Proteomes" id="UP000885779">
    <property type="component" value="Unassembled WGS sequence"/>
</dbReference>
<name>A0A7V4WTM1_CALAY</name>
<dbReference type="InterPro" id="IPR011604">
    <property type="entry name" value="PDDEXK-like_dom_sf"/>
</dbReference>
<evidence type="ECO:0000256" key="5">
    <source>
        <dbReference type="ARBA" id="ARBA00022806"/>
    </source>
</evidence>
<evidence type="ECO:0000256" key="4">
    <source>
        <dbReference type="ARBA" id="ARBA00022801"/>
    </source>
</evidence>
<sequence>YNLSTGLRLHQSPLIRTFLRCLQVVESRFEYRKTLELLNSPFLRLQGKVNLDRLHRKLIEQRMRYLSAGWAERLLQALPDKERDEWAEPLRIINEKLKPLYQTPSAFKAADFRVYFIALLQELGLLEWYALDSSYLTERQRENEFRAFNRFMKQFERFIWALRHTDPQADYSLSEINAKLSASLGRMDYNLTEWPEYGVQIMPRLEIQAIEYRWLFLGGLVDGEFPRASGHDVFFNDKTRRQLGLLASEELLHQDRFIFYSLLESGVREITLTFPRYEEDRAVVPSTFVSELSELCAITPDTGPFENEADLPAERKWQKLGLAIQNNRFDTARQAAAAIMDENSGEKEHILSVLHRVRTSRLRVVGDSFSVYEGNLGGQSEVLRFIREQFAQSVWSVSKLEEYAFCPMQFFLHRLLNTEELPLMEDGLSGLERGNAVHKILFRFYTLLREKKAEERPADYRDELINIAKEVFNDLPLKGFFKNLEFMQWVGSPQRPGNLLRLVDYDQKAIAEKGFRPAYLEWSFGYSGDREQDPASTKEPLRLSHTKGRLRLNGSIDRIDLDENGNAVIIDYKTGFSAAKESVQTIMDGLHFQLPLYALAFQRFFKEQSVVWAGYYLLADAEKIRRHPLIADSAVFPPRSSRQIFALPNETIKNENDEPYSFQDVLEATLERALDLVASLNDGYFAHSRYPDNSACQSYCDYKRMCQKNVAKMKRVGGVPIP</sequence>
<keyword evidence="3" id="KW-0227">DNA damage</keyword>
<keyword evidence="4" id="KW-0378">Hydrolase</keyword>
<dbReference type="InterPro" id="IPR011335">
    <property type="entry name" value="Restrct_endonuc-II-like"/>
</dbReference>
<comment type="caution">
    <text evidence="11">The sequence shown here is derived from an EMBL/GenBank/DDBJ whole genome shotgun (WGS) entry which is preliminary data.</text>
</comment>
<dbReference type="GO" id="GO:0006310">
    <property type="term" value="P:DNA recombination"/>
    <property type="evidence" value="ECO:0007669"/>
    <property type="project" value="TreeGrafter"/>
</dbReference>
<dbReference type="SUPFAM" id="SSF52540">
    <property type="entry name" value="P-loop containing nucleoside triphosphate hydrolases"/>
    <property type="match status" value="1"/>
</dbReference>
<dbReference type="InterPro" id="IPR027417">
    <property type="entry name" value="P-loop_NTPase"/>
</dbReference>
<evidence type="ECO:0000256" key="1">
    <source>
        <dbReference type="ARBA" id="ARBA00022722"/>
    </source>
</evidence>
<dbReference type="Pfam" id="PF12705">
    <property type="entry name" value="PDDEXK_1"/>
    <property type="match status" value="1"/>
</dbReference>
<keyword evidence="7" id="KW-0067">ATP-binding</keyword>
<dbReference type="GO" id="GO:0004386">
    <property type="term" value="F:helicase activity"/>
    <property type="evidence" value="ECO:0007669"/>
    <property type="project" value="UniProtKB-KW"/>
</dbReference>
<evidence type="ECO:0000256" key="6">
    <source>
        <dbReference type="ARBA" id="ARBA00022839"/>
    </source>
</evidence>
<dbReference type="GO" id="GO:0005524">
    <property type="term" value="F:ATP binding"/>
    <property type="evidence" value="ECO:0007669"/>
    <property type="project" value="UniProtKB-KW"/>
</dbReference>
<evidence type="ECO:0000256" key="8">
    <source>
        <dbReference type="ARBA" id="ARBA00023125"/>
    </source>
</evidence>
<feature type="domain" description="PD-(D/E)XK endonuclease-like" evidence="10">
    <location>
        <begin position="395"/>
        <end position="707"/>
    </location>
</feature>
<accession>A0A7V4WTM1</accession>
<evidence type="ECO:0000259" key="10">
    <source>
        <dbReference type="Pfam" id="PF12705"/>
    </source>
</evidence>
<keyword evidence="2" id="KW-0547">Nucleotide-binding</keyword>
<evidence type="ECO:0000256" key="7">
    <source>
        <dbReference type="ARBA" id="ARBA00022840"/>
    </source>
</evidence>